<dbReference type="OrthoDB" id="2975078at2759"/>
<comment type="catalytic activity">
    <reaction evidence="10">
        <text>cutin + H2O = cutin monomers.</text>
        <dbReference type="EC" id="3.1.1.74"/>
    </reaction>
</comment>
<keyword evidence="9 12" id="KW-1015">Disulfide bond</keyword>
<evidence type="ECO:0000256" key="8">
    <source>
        <dbReference type="ARBA" id="ARBA00023026"/>
    </source>
</evidence>
<evidence type="ECO:0000256" key="6">
    <source>
        <dbReference type="ARBA" id="ARBA00022729"/>
    </source>
</evidence>
<feature type="active site" evidence="11">
    <location>
        <position position="232"/>
    </location>
</feature>
<evidence type="ECO:0000256" key="9">
    <source>
        <dbReference type="ARBA" id="ARBA00023157"/>
    </source>
</evidence>
<dbReference type="Gene3D" id="3.40.50.1820">
    <property type="entry name" value="alpha/beta hydrolase"/>
    <property type="match status" value="1"/>
</dbReference>
<dbReference type="EC" id="3.1.1.74" evidence="3"/>
<dbReference type="PRINTS" id="PR00129">
    <property type="entry name" value="CUTINASE"/>
</dbReference>
<dbReference type="Pfam" id="PF01083">
    <property type="entry name" value="Cutinase"/>
    <property type="match status" value="1"/>
</dbReference>
<dbReference type="GO" id="GO:0050525">
    <property type="term" value="F:cutinase activity"/>
    <property type="evidence" value="ECO:0007669"/>
    <property type="project" value="UniProtKB-EC"/>
</dbReference>
<keyword evidence="15" id="KW-1185">Reference proteome</keyword>
<evidence type="ECO:0000256" key="11">
    <source>
        <dbReference type="PIRSR" id="PIRSR611150-1"/>
    </source>
</evidence>
<dbReference type="SMART" id="SM01110">
    <property type="entry name" value="Cutinase"/>
    <property type="match status" value="1"/>
</dbReference>
<feature type="signal peptide" evidence="13">
    <location>
        <begin position="1"/>
        <end position="15"/>
    </location>
</feature>
<sequence>MKFLPIILTISLGTALPIAEDGAQDDKHDAGDDVAVVTSPIPGTPDSPTAKSFHDLDDKVSGLFLGGGKFDDDDGDCDDLVEGSAAACPDVIFVFARGSVEKTNMGTTVGRLMEASLKAQYGSNIWVQGVGGPYLATLAANYLPAGTTQAAIAEAQRMFVMAQAKCPTSSVVAAGYSQGTAVMAGALAALDAITQDQVKGCVLYGYTRNKQNGGVIPGFPVAKTDIYCAPGDAVCDGVLAVTAAHFSYSVEAKVNGPRFLVDHL</sequence>
<comment type="similarity">
    <text evidence="2">Belongs to the cutinase family.</text>
</comment>
<accession>A0A9P9A5D2</accession>
<keyword evidence="5" id="KW-0964">Secreted</keyword>
<dbReference type="InterPro" id="IPR011150">
    <property type="entry name" value="Cutinase_monf"/>
</dbReference>
<evidence type="ECO:0000256" key="5">
    <source>
        <dbReference type="ARBA" id="ARBA00022525"/>
    </source>
</evidence>
<dbReference type="GO" id="GO:0016052">
    <property type="term" value="P:carbohydrate catabolic process"/>
    <property type="evidence" value="ECO:0007669"/>
    <property type="project" value="TreeGrafter"/>
</dbReference>
<evidence type="ECO:0000256" key="10">
    <source>
        <dbReference type="ARBA" id="ARBA00034045"/>
    </source>
</evidence>
<evidence type="ECO:0000256" key="3">
    <source>
        <dbReference type="ARBA" id="ARBA00013095"/>
    </source>
</evidence>
<organism evidence="14 15">
    <name type="scientific">Plectosphaerella plurivora</name>
    <dbReference type="NCBI Taxonomy" id="936078"/>
    <lineage>
        <taxon>Eukaryota</taxon>
        <taxon>Fungi</taxon>
        <taxon>Dikarya</taxon>
        <taxon>Ascomycota</taxon>
        <taxon>Pezizomycotina</taxon>
        <taxon>Sordariomycetes</taxon>
        <taxon>Hypocreomycetidae</taxon>
        <taxon>Glomerellales</taxon>
        <taxon>Plectosphaerellaceae</taxon>
        <taxon>Plectosphaerella</taxon>
    </lineage>
</organism>
<dbReference type="InterPro" id="IPR029058">
    <property type="entry name" value="AB_hydrolase_fold"/>
</dbReference>
<evidence type="ECO:0000313" key="15">
    <source>
        <dbReference type="Proteomes" id="UP000770015"/>
    </source>
</evidence>
<keyword evidence="7" id="KW-0378">Hydrolase</keyword>
<proteinExistence type="inferred from homology"/>
<dbReference type="PANTHER" id="PTHR48250">
    <property type="entry name" value="CUTINASE 2-RELATED"/>
    <property type="match status" value="1"/>
</dbReference>
<keyword evidence="4" id="KW-0719">Serine esterase</keyword>
<dbReference type="AlphaFoldDB" id="A0A9P9A5D2"/>
<comment type="caution">
    <text evidence="14">The sequence shown here is derived from an EMBL/GenBank/DDBJ whole genome shotgun (WGS) entry which is preliminary data.</text>
</comment>
<evidence type="ECO:0000256" key="4">
    <source>
        <dbReference type="ARBA" id="ARBA00022487"/>
    </source>
</evidence>
<evidence type="ECO:0000256" key="12">
    <source>
        <dbReference type="PIRSR" id="PIRSR611150-2"/>
    </source>
</evidence>
<dbReference type="Proteomes" id="UP000770015">
    <property type="component" value="Unassembled WGS sequence"/>
</dbReference>
<dbReference type="InterPro" id="IPR000675">
    <property type="entry name" value="Cutinase/axe"/>
</dbReference>
<evidence type="ECO:0000256" key="7">
    <source>
        <dbReference type="ARBA" id="ARBA00022801"/>
    </source>
</evidence>
<evidence type="ECO:0000256" key="1">
    <source>
        <dbReference type="ARBA" id="ARBA00004613"/>
    </source>
</evidence>
<comment type="subcellular location">
    <subcellularLocation>
        <location evidence="1">Secreted</location>
    </subcellularLocation>
</comment>
<feature type="disulfide bond" evidence="12">
    <location>
        <begin position="228"/>
        <end position="235"/>
    </location>
</feature>
<reference evidence="14" key="1">
    <citation type="journal article" date="2021" name="Nat. Commun.">
        <title>Genetic determinants of endophytism in the Arabidopsis root mycobiome.</title>
        <authorList>
            <person name="Mesny F."/>
            <person name="Miyauchi S."/>
            <person name="Thiergart T."/>
            <person name="Pickel B."/>
            <person name="Atanasova L."/>
            <person name="Karlsson M."/>
            <person name="Huettel B."/>
            <person name="Barry K.W."/>
            <person name="Haridas S."/>
            <person name="Chen C."/>
            <person name="Bauer D."/>
            <person name="Andreopoulos W."/>
            <person name="Pangilinan J."/>
            <person name="LaButti K."/>
            <person name="Riley R."/>
            <person name="Lipzen A."/>
            <person name="Clum A."/>
            <person name="Drula E."/>
            <person name="Henrissat B."/>
            <person name="Kohler A."/>
            <person name="Grigoriev I.V."/>
            <person name="Martin F.M."/>
            <person name="Hacquard S."/>
        </authorList>
    </citation>
    <scope>NUCLEOTIDE SEQUENCE</scope>
    <source>
        <strain evidence="14">MPI-SDFR-AT-0117</strain>
    </source>
</reference>
<feature type="active site" description="Nucleophile" evidence="11">
    <location>
        <position position="177"/>
    </location>
</feature>
<evidence type="ECO:0000256" key="2">
    <source>
        <dbReference type="ARBA" id="ARBA00007534"/>
    </source>
</evidence>
<protein>
    <recommendedName>
        <fullName evidence="3">cutinase</fullName>
        <ecNumber evidence="3">3.1.1.74</ecNumber>
    </recommendedName>
</protein>
<name>A0A9P9A5D2_9PEZI</name>
<dbReference type="EMBL" id="JAGSXJ010000025">
    <property type="protein sequence ID" value="KAH6675389.1"/>
    <property type="molecule type" value="Genomic_DNA"/>
</dbReference>
<dbReference type="PANTHER" id="PTHR48250:SF3">
    <property type="entry name" value="CUTINASE 1-RELATED"/>
    <property type="match status" value="1"/>
</dbReference>
<feature type="active site" description="Proton donor/acceptor" evidence="11">
    <location>
        <position position="245"/>
    </location>
</feature>
<dbReference type="FunFam" id="3.40.50.1820:FF:000235">
    <property type="entry name" value="Cutinase 1"/>
    <property type="match status" value="1"/>
</dbReference>
<keyword evidence="6 13" id="KW-0732">Signal</keyword>
<feature type="chain" id="PRO_5040421272" description="cutinase" evidence="13">
    <location>
        <begin position="16"/>
        <end position="264"/>
    </location>
</feature>
<evidence type="ECO:0000256" key="13">
    <source>
        <dbReference type="SAM" id="SignalP"/>
    </source>
</evidence>
<keyword evidence="8" id="KW-0843">Virulence</keyword>
<gene>
    <name evidence="14" type="ORF">F5X68DRAFT_235539</name>
</gene>
<feature type="disulfide bond" evidence="12">
    <location>
        <begin position="88"/>
        <end position="166"/>
    </location>
</feature>
<dbReference type="GO" id="GO:0005576">
    <property type="term" value="C:extracellular region"/>
    <property type="evidence" value="ECO:0007669"/>
    <property type="project" value="UniProtKB-SubCell"/>
</dbReference>
<evidence type="ECO:0000313" key="14">
    <source>
        <dbReference type="EMBL" id="KAH6675389.1"/>
    </source>
</evidence>
<dbReference type="SUPFAM" id="SSF53474">
    <property type="entry name" value="alpha/beta-Hydrolases"/>
    <property type="match status" value="1"/>
</dbReference>